<feature type="domain" description="Yeast cell wall synthesis Kre9/Knh1-like N-terminal" evidence="3">
    <location>
        <begin position="30"/>
        <end position="97"/>
    </location>
</feature>
<evidence type="ECO:0000313" key="4">
    <source>
        <dbReference type="EMBL" id="KAJ7642064.1"/>
    </source>
</evidence>
<evidence type="ECO:0000259" key="3">
    <source>
        <dbReference type="Pfam" id="PF10342"/>
    </source>
</evidence>
<dbReference type="InterPro" id="IPR018466">
    <property type="entry name" value="Kre9/Knh1-like_N"/>
</dbReference>
<dbReference type="AlphaFoldDB" id="A0AAD7FX85"/>
<evidence type="ECO:0000256" key="2">
    <source>
        <dbReference type="SAM" id="SignalP"/>
    </source>
</evidence>
<feature type="signal peptide" evidence="2">
    <location>
        <begin position="1"/>
        <end position="20"/>
    </location>
</feature>
<comment type="caution">
    <text evidence="4">The sequence shown here is derived from an EMBL/GenBank/DDBJ whole genome shotgun (WGS) entry which is preliminary data.</text>
</comment>
<organism evidence="4 5">
    <name type="scientific">Roridomyces roridus</name>
    <dbReference type="NCBI Taxonomy" id="1738132"/>
    <lineage>
        <taxon>Eukaryota</taxon>
        <taxon>Fungi</taxon>
        <taxon>Dikarya</taxon>
        <taxon>Basidiomycota</taxon>
        <taxon>Agaricomycotina</taxon>
        <taxon>Agaricomycetes</taxon>
        <taxon>Agaricomycetidae</taxon>
        <taxon>Agaricales</taxon>
        <taxon>Marasmiineae</taxon>
        <taxon>Mycenaceae</taxon>
        <taxon>Roridomyces</taxon>
    </lineage>
</organism>
<dbReference type="Pfam" id="PF10342">
    <property type="entry name" value="Kre9_KNH"/>
    <property type="match status" value="1"/>
</dbReference>
<sequence>MLAFMKLSGLLAVGASLASALKVNVPTNPTSGATTQIDWTSTASDPSTFSLFLANITDAFDLKAIIGEFIDTSLGEITVTLPTLVAEGGYVLNAVNAT</sequence>
<evidence type="ECO:0000313" key="5">
    <source>
        <dbReference type="Proteomes" id="UP001221142"/>
    </source>
</evidence>
<dbReference type="EMBL" id="JARKIF010000004">
    <property type="protein sequence ID" value="KAJ7642064.1"/>
    <property type="molecule type" value="Genomic_DNA"/>
</dbReference>
<reference evidence="4" key="1">
    <citation type="submission" date="2023-03" db="EMBL/GenBank/DDBJ databases">
        <title>Massive genome expansion in bonnet fungi (Mycena s.s.) driven by repeated elements and novel gene families across ecological guilds.</title>
        <authorList>
            <consortium name="Lawrence Berkeley National Laboratory"/>
            <person name="Harder C.B."/>
            <person name="Miyauchi S."/>
            <person name="Viragh M."/>
            <person name="Kuo A."/>
            <person name="Thoen E."/>
            <person name="Andreopoulos B."/>
            <person name="Lu D."/>
            <person name="Skrede I."/>
            <person name="Drula E."/>
            <person name="Henrissat B."/>
            <person name="Morin E."/>
            <person name="Kohler A."/>
            <person name="Barry K."/>
            <person name="LaButti K."/>
            <person name="Morin E."/>
            <person name="Salamov A."/>
            <person name="Lipzen A."/>
            <person name="Mereny Z."/>
            <person name="Hegedus B."/>
            <person name="Baldrian P."/>
            <person name="Stursova M."/>
            <person name="Weitz H."/>
            <person name="Taylor A."/>
            <person name="Grigoriev I.V."/>
            <person name="Nagy L.G."/>
            <person name="Martin F."/>
            <person name="Kauserud H."/>
        </authorList>
    </citation>
    <scope>NUCLEOTIDE SEQUENCE</scope>
    <source>
        <strain evidence="4">9284</strain>
    </source>
</reference>
<name>A0AAD7FX85_9AGAR</name>
<proteinExistence type="predicted"/>
<protein>
    <recommendedName>
        <fullName evidence="3">Yeast cell wall synthesis Kre9/Knh1-like N-terminal domain-containing protein</fullName>
    </recommendedName>
</protein>
<accession>A0AAD7FX85</accession>
<feature type="chain" id="PRO_5042036960" description="Yeast cell wall synthesis Kre9/Knh1-like N-terminal domain-containing protein" evidence="2">
    <location>
        <begin position="21"/>
        <end position="98"/>
    </location>
</feature>
<keyword evidence="1 2" id="KW-0732">Signal</keyword>
<evidence type="ECO:0000256" key="1">
    <source>
        <dbReference type="ARBA" id="ARBA00022729"/>
    </source>
</evidence>
<gene>
    <name evidence="4" type="ORF">FB45DRAFT_1022777</name>
</gene>
<dbReference type="Proteomes" id="UP001221142">
    <property type="component" value="Unassembled WGS sequence"/>
</dbReference>
<keyword evidence="5" id="KW-1185">Reference proteome</keyword>